<name>A0A391P9M3_9FIRM</name>
<proteinExistence type="predicted"/>
<dbReference type="CDD" id="cd03443">
    <property type="entry name" value="PaaI_thioesterase"/>
    <property type="match status" value="1"/>
</dbReference>
<dbReference type="InterPro" id="IPR003736">
    <property type="entry name" value="PAAI_dom"/>
</dbReference>
<dbReference type="NCBIfam" id="TIGR00369">
    <property type="entry name" value="unchar_dom_1"/>
    <property type="match status" value="1"/>
</dbReference>
<keyword evidence="4" id="KW-1185">Reference proteome</keyword>
<dbReference type="Gene3D" id="3.10.129.10">
    <property type="entry name" value="Hotdog Thioesterase"/>
    <property type="match status" value="1"/>
</dbReference>
<evidence type="ECO:0000259" key="2">
    <source>
        <dbReference type="Pfam" id="PF03061"/>
    </source>
</evidence>
<evidence type="ECO:0000256" key="1">
    <source>
        <dbReference type="ARBA" id="ARBA00022801"/>
    </source>
</evidence>
<dbReference type="RefSeq" id="WP_119297654.1">
    <property type="nucleotide sequence ID" value="NZ_BHGK01000001.1"/>
</dbReference>
<reference evidence="4" key="1">
    <citation type="submission" date="2018-09" db="EMBL/GenBank/DDBJ databases">
        <title>Draft Genome Sequence of Mediterraneibacter sp. KCTC 15684.</title>
        <authorList>
            <person name="Kim J.S."/>
            <person name="Han K.I."/>
            <person name="Suh M.K."/>
            <person name="Lee K.C."/>
            <person name="Eom M.K."/>
            <person name="Lee J.H."/>
            <person name="Park S.H."/>
            <person name="Kang S.W."/>
            <person name="Park J.E."/>
            <person name="Oh B.S."/>
            <person name="Yu S.Y."/>
            <person name="Choi S.H."/>
            <person name="Lee D.H."/>
            <person name="Yoon H."/>
            <person name="Kim B."/>
            <person name="Yang S.J."/>
            <person name="Lee J.S."/>
        </authorList>
    </citation>
    <scope>NUCLEOTIDE SEQUENCE [LARGE SCALE GENOMIC DNA]</scope>
    <source>
        <strain evidence="4">KCTC 15684</strain>
    </source>
</reference>
<protein>
    <recommendedName>
        <fullName evidence="2">Thioesterase domain-containing protein</fullName>
    </recommendedName>
</protein>
<comment type="caution">
    <text evidence="3">The sequence shown here is derived from an EMBL/GenBank/DDBJ whole genome shotgun (WGS) entry which is preliminary data.</text>
</comment>
<dbReference type="InterPro" id="IPR029069">
    <property type="entry name" value="HotDog_dom_sf"/>
</dbReference>
<sequence length="139" mass="15351">MDYEKLIKTRNSTNYFANMMDLRIIEIKKGYARTVIDPVTKTHLNPINSVHGGCLFTIADVTAGSAASSYGIQVTTLDSHFNFLRPGLHTTKLTGEATELKHGKNISVYTVEIKDQDDTVLAEGTFTFASLGKPIVFHD</sequence>
<dbReference type="InterPro" id="IPR006683">
    <property type="entry name" value="Thioestr_dom"/>
</dbReference>
<organism evidence="3 4">
    <name type="scientific">Mediterraneibacter butyricigenes</name>
    <dbReference type="NCBI Taxonomy" id="2316025"/>
    <lineage>
        <taxon>Bacteria</taxon>
        <taxon>Bacillati</taxon>
        <taxon>Bacillota</taxon>
        <taxon>Clostridia</taxon>
        <taxon>Lachnospirales</taxon>
        <taxon>Lachnospiraceae</taxon>
        <taxon>Mediterraneibacter</taxon>
    </lineage>
</organism>
<evidence type="ECO:0000313" key="3">
    <source>
        <dbReference type="EMBL" id="GCA66399.1"/>
    </source>
</evidence>
<dbReference type="Proteomes" id="UP000265643">
    <property type="component" value="Unassembled WGS sequence"/>
</dbReference>
<dbReference type="PANTHER" id="PTHR42856:SF1">
    <property type="entry name" value="ACYL-COENZYME A THIOESTERASE PAAI"/>
    <property type="match status" value="1"/>
</dbReference>
<dbReference type="PANTHER" id="PTHR42856">
    <property type="entry name" value="ACYL-COENZYME A THIOESTERASE PAAI"/>
    <property type="match status" value="1"/>
</dbReference>
<dbReference type="InterPro" id="IPR052723">
    <property type="entry name" value="Acyl-CoA_thioesterase_PaaI"/>
</dbReference>
<dbReference type="AlphaFoldDB" id="A0A391P9M3"/>
<dbReference type="Pfam" id="PF03061">
    <property type="entry name" value="4HBT"/>
    <property type="match status" value="1"/>
</dbReference>
<dbReference type="GO" id="GO:0016289">
    <property type="term" value="F:acyl-CoA hydrolase activity"/>
    <property type="evidence" value="ECO:0007669"/>
    <property type="project" value="UniProtKB-ARBA"/>
</dbReference>
<dbReference type="SUPFAM" id="SSF54637">
    <property type="entry name" value="Thioesterase/thiol ester dehydrase-isomerase"/>
    <property type="match status" value="1"/>
</dbReference>
<dbReference type="EMBL" id="BHGK01000001">
    <property type="protein sequence ID" value="GCA66399.1"/>
    <property type="molecule type" value="Genomic_DNA"/>
</dbReference>
<feature type="domain" description="Thioesterase" evidence="2">
    <location>
        <begin position="49"/>
        <end position="121"/>
    </location>
</feature>
<keyword evidence="1" id="KW-0378">Hydrolase</keyword>
<gene>
    <name evidence="3" type="ORF">KGMB01110_08350</name>
</gene>
<accession>A0A391P9M3</accession>
<evidence type="ECO:0000313" key="4">
    <source>
        <dbReference type="Proteomes" id="UP000265643"/>
    </source>
</evidence>